<comment type="caution">
    <text evidence="2">The sequence shown here is derived from an EMBL/GenBank/DDBJ whole genome shotgun (WGS) entry which is preliminary data.</text>
</comment>
<gene>
    <name evidence="2" type="ORF">PNEG_00338</name>
</gene>
<sequence>MKEMQKVSSNFEKLRKQGHKKKDTEIKPFIENQWHKNMDLNIQPLKLPSNKDSTFKKVGFKKAFHHFNNNLTDSMDSKKTFQSPDSYDSNITKLSSNPLDLIDDEKDLGELYNPHVPTSP</sequence>
<organism evidence="2 3">
    <name type="scientific">Pneumocystis murina (strain B123)</name>
    <name type="common">Mouse pneumocystis pneumonia agent</name>
    <name type="synonym">Pneumocystis carinii f. sp. muris</name>
    <dbReference type="NCBI Taxonomy" id="1069680"/>
    <lineage>
        <taxon>Eukaryota</taxon>
        <taxon>Fungi</taxon>
        <taxon>Dikarya</taxon>
        <taxon>Ascomycota</taxon>
        <taxon>Taphrinomycotina</taxon>
        <taxon>Pneumocystomycetes</taxon>
        <taxon>Pneumocystaceae</taxon>
        <taxon>Pneumocystis</taxon>
    </lineage>
</organism>
<dbReference type="OrthoDB" id="4822at2759"/>
<dbReference type="GeneID" id="19894036"/>
<feature type="region of interest" description="Disordered" evidence="1">
    <location>
        <begin position="71"/>
        <end position="120"/>
    </location>
</feature>
<feature type="region of interest" description="Disordered" evidence="1">
    <location>
        <begin position="1"/>
        <end position="30"/>
    </location>
</feature>
<evidence type="ECO:0000256" key="1">
    <source>
        <dbReference type="SAM" id="MobiDB-lite"/>
    </source>
</evidence>
<dbReference type="VEuPathDB" id="FungiDB:PNEG_00338"/>
<evidence type="ECO:0000313" key="2">
    <source>
        <dbReference type="EMBL" id="EMR11309.1"/>
    </source>
</evidence>
<dbReference type="HOGENOM" id="CLU_2050624_0_0_1"/>
<dbReference type="AlphaFoldDB" id="M7PLJ1"/>
<proteinExistence type="predicted"/>
<accession>M7PLJ1</accession>
<evidence type="ECO:0000313" key="3">
    <source>
        <dbReference type="Proteomes" id="UP000011958"/>
    </source>
</evidence>
<dbReference type="EMBL" id="AFWA02000001">
    <property type="protein sequence ID" value="EMR11309.1"/>
    <property type="molecule type" value="Genomic_DNA"/>
</dbReference>
<dbReference type="RefSeq" id="XP_007872211.1">
    <property type="nucleotide sequence ID" value="XM_007874020.1"/>
</dbReference>
<dbReference type="Proteomes" id="UP000011958">
    <property type="component" value="Unassembled WGS sequence"/>
</dbReference>
<dbReference type="STRING" id="1069680.M7PLJ1"/>
<keyword evidence="3" id="KW-1185">Reference proteome</keyword>
<name>M7PLJ1_PNEMU</name>
<feature type="compositionally biased region" description="Polar residues" evidence="1">
    <location>
        <begin position="1"/>
        <end position="11"/>
    </location>
</feature>
<feature type="compositionally biased region" description="Polar residues" evidence="1">
    <location>
        <begin position="71"/>
        <end position="98"/>
    </location>
</feature>
<protein>
    <submittedName>
        <fullName evidence="2">Uncharacterized protein</fullName>
    </submittedName>
</protein>
<reference evidence="3" key="1">
    <citation type="journal article" date="2016" name="Nat. Commun.">
        <title>Genome analysis of three Pneumocystis species reveals adaptation mechanisms to life exclusively in mammalian hosts.</title>
        <authorList>
            <person name="Ma L."/>
            <person name="Chen Z."/>
            <person name="Huang D.W."/>
            <person name="Kutty G."/>
            <person name="Ishihara M."/>
            <person name="Wang H."/>
            <person name="Abouelleil A."/>
            <person name="Bishop L."/>
            <person name="Davey E."/>
            <person name="Deng R."/>
            <person name="Deng X."/>
            <person name="Fan L."/>
            <person name="Fantoni G."/>
            <person name="Fitzgerald M."/>
            <person name="Gogineni E."/>
            <person name="Goldberg J.M."/>
            <person name="Handley G."/>
            <person name="Hu X."/>
            <person name="Huber C."/>
            <person name="Jiao X."/>
            <person name="Jones K."/>
            <person name="Levin J.Z."/>
            <person name="Liu Y."/>
            <person name="Macdonald P."/>
            <person name="Melnikov A."/>
            <person name="Raley C."/>
            <person name="Sassi M."/>
            <person name="Sherman B.T."/>
            <person name="Song X."/>
            <person name="Sykes S."/>
            <person name="Tran B."/>
            <person name="Walsh L."/>
            <person name="Xia Y."/>
            <person name="Yang J."/>
            <person name="Young S."/>
            <person name="Zeng Q."/>
            <person name="Zheng X."/>
            <person name="Stephens R."/>
            <person name="Nusbaum C."/>
            <person name="Birren B.W."/>
            <person name="Azadi P."/>
            <person name="Lempicki R.A."/>
            <person name="Cuomo C.A."/>
            <person name="Kovacs J.A."/>
        </authorList>
    </citation>
    <scope>NUCLEOTIDE SEQUENCE [LARGE SCALE GENOMIC DNA]</scope>
    <source>
        <strain evidence="3">B123</strain>
    </source>
</reference>